<dbReference type="InterPro" id="IPR016181">
    <property type="entry name" value="Acyl_CoA_acyltransferase"/>
</dbReference>
<dbReference type="InterPro" id="IPR050832">
    <property type="entry name" value="Bact_Acetyltransf"/>
</dbReference>
<evidence type="ECO:0000259" key="3">
    <source>
        <dbReference type="PROSITE" id="PS51186"/>
    </source>
</evidence>
<accession>A0ABT9YKD0</accession>
<evidence type="ECO:0000256" key="1">
    <source>
        <dbReference type="ARBA" id="ARBA00022679"/>
    </source>
</evidence>
<gene>
    <name evidence="4" type="ORF">J2S05_003126</name>
</gene>
<evidence type="ECO:0000313" key="4">
    <source>
        <dbReference type="EMBL" id="MDQ0208315.1"/>
    </source>
</evidence>
<dbReference type="InterPro" id="IPR000182">
    <property type="entry name" value="GNAT_dom"/>
</dbReference>
<dbReference type="PROSITE" id="PS51186">
    <property type="entry name" value="GNAT"/>
    <property type="match status" value="1"/>
</dbReference>
<comment type="caution">
    <text evidence="4">The sequence shown here is derived from an EMBL/GenBank/DDBJ whole genome shotgun (WGS) entry which is preliminary data.</text>
</comment>
<keyword evidence="2" id="KW-0012">Acyltransferase</keyword>
<dbReference type="Proteomes" id="UP001225034">
    <property type="component" value="Unassembled WGS sequence"/>
</dbReference>
<dbReference type="PANTHER" id="PTHR43877">
    <property type="entry name" value="AMINOALKYLPHOSPHONATE N-ACETYLTRANSFERASE-RELATED-RELATED"/>
    <property type="match status" value="1"/>
</dbReference>
<dbReference type="CDD" id="cd04301">
    <property type="entry name" value="NAT_SF"/>
    <property type="match status" value="1"/>
</dbReference>
<dbReference type="EMBL" id="JAUSUA010000005">
    <property type="protein sequence ID" value="MDQ0208315.1"/>
    <property type="molecule type" value="Genomic_DNA"/>
</dbReference>
<reference evidence="4 5" key="1">
    <citation type="submission" date="2023-07" db="EMBL/GenBank/DDBJ databases">
        <title>Genomic Encyclopedia of Type Strains, Phase IV (KMG-IV): sequencing the most valuable type-strain genomes for metagenomic binning, comparative biology and taxonomic classification.</title>
        <authorList>
            <person name="Goeker M."/>
        </authorList>
    </citation>
    <scope>NUCLEOTIDE SEQUENCE [LARGE SCALE GENOMIC DNA]</scope>
    <source>
        <strain evidence="4 5">DSM 19154</strain>
    </source>
</reference>
<name>A0ABT9YKD0_9BACI</name>
<evidence type="ECO:0000313" key="5">
    <source>
        <dbReference type="Proteomes" id="UP001225034"/>
    </source>
</evidence>
<dbReference type="Pfam" id="PF00583">
    <property type="entry name" value="Acetyltransf_1"/>
    <property type="match status" value="1"/>
</dbReference>
<protein>
    <submittedName>
        <fullName evidence="4">GNAT superfamily N-acetyltransferase</fullName>
    </submittedName>
</protein>
<dbReference type="SUPFAM" id="SSF55729">
    <property type="entry name" value="Acyl-CoA N-acyltransferases (Nat)"/>
    <property type="match status" value="1"/>
</dbReference>
<dbReference type="RefSeq" id="WP_306984291.1">
    <property type="nucleotide sequence ID" value="NZ_JAUSUA010000005.1"/>
</dbReference>
<keyword evidence="5" id="KW-1185">Reference proteome</keyword>
<feature type="domain" description="N-acetyltransferase" evidence="3">
    <location>
        <begin position="7"/>
        <end position="155"/>
    </location>
</feature>
<keyword evidence="1" id="KW-0808">Transferase</keyword>
<dbReference type="Gene3D" id="3.40.630.30">
    <property type="match status" value="1"/>
</dbReference>
<sequence length="1017" mass="116459">MITYEIIEYKETFAEKVAHMWNESREGWGGDQEVETEEERRQAEATNGNILTLLAYDGEDVIGYCGFSEFKGDEGALYIPLLNVHPNHHGKGIGKKLVLEALKRTTELGWPRLDLYTWPGNTKAVPLYKRCGFFWEERDDRVHLLNFIPKIITHPVLSQYIDDSNWYDSLKREISIKPDGDKENGFTYYSYHFETEKGVVHARIEQSGRGISSFSTEQYEVEWTLPSQQLLLSGQYEGHVHIRNKQTAALKVNGKLVDHPYIEGSLVMNEKVKDTLNVKVPFTVVKAPDFEQSKWKTHPRLCIEMEIDGEEFELELGTVIQKPVKLEPFLMNTKNVKTGQRSEYYVRVKNQLEEKQTVHLKICGVETPYIVELSPAEKQVITVPFTVQSAGVMNIEIEVHATLDWLHSTYEEQVAVAVPSRNVSFVMETPIYLYVYHGSKLMRCSKEDHQTILMDAFTGERIPLVFLHPLLGKPYSHYLAKQTWTSYTFEQDTQGVSLKLSYGLEQPQCTINHMFTWTHDGQLASALEVTNTGSSALTDLYVGQLFYLDEERVILPLEESLLEADESVSLDLLPLDQISEPWLFIEGRSHTFALQWPEGATLYTPSWQALIEQQTEVIQPGASHLFEPLRIDIDVYANWQTFQQDMKPQALRKIIHLAFSKQHGFYVPGEELELELSQQSKQVTSGKVKMTDADDEQLKLEGVSNQRISQTLSLDAITSVDASILTGASKTSYSAKAIPIQETAVEQQITQEQGHDVWTVDNGVLTFKVAPGYFPSMYSLTTKKKEWLDHVFPTPGPKSWWNPWGGGIHIIPSEMNLYTLLKQTSTATFCARFDQWGHKWEGIQLDVDFTDHVEWKGMKLRQYFLTLPGSPIVATYYEVWHLDQLLVADVFRSVCFLNKEAGLLTYYPHDANDQWKLSGQEGTELSGSQLSSIIRVWDEKESEGLVIVPTDLYLDATVYSNAEAWTWSSNQTYTATPQTKYVRSHTTFFCVTDKHQSTSGWEWLKHLRFKEVDHESH</sequence>
<organism evidence="4 5">
    <name type="scientific">Alkalicoccobacillus murimartini</name>
    <dbReference type="NCBI Taxonomy" id="171685"/>
    <lineage>
        <taxon>Bacteria</taxon>
        <taxon>Bacillati</taxon>
        <taxon>Bacillota</taxon>
        <taxon>Bacilli</taxon>
        <taxon>Bacillales</taxon>
        <taxon>Bacillaceae</taxon>
        <taxon>Alkalicoccobacillus</taxon>
    </lineage>
</organism>
<proteinExistence type="predicted"/>
<evidence type="ECO:0000256" key="2">
    <source>
        <dbReference type="ARBA" id="ARBA00023315"/>
    </source>
</evidence>